<evidence type="ECO:0000256" key="1">
    <source>
        <dbReference type="SAM" id="MobiDB-lite"/>
    </source>
</evidence>
<organism evidence="2 3">
    <name type="scientific">Actinomycetospora atypica</name>
    <dbReference type="NCBI Taxonomy" id="1290095"/>
    <lineage>
        <taxon>Bacteria</taxon>
        <taxon>Bacillati</taxon>
        <taxon>Actinomycetota</taxon>
        <taxon>Actinomycetes</taxon>
        <taxon>Pseudonocardiales</taxon>
        <taxon>Pseudonocardiaceae</taxon>
        <taxon>Actinomycetospora</taxon>
    </lineage>
</organism>
<feature type="compositionally biased region" description="Low complexity" evidence="1">
    <location>
        <begin position="374"/>
        <end position="385"/>
    </location>
</feature>
<feature type="compositionally biased region" description="Low complexity" evidence="1">
    <location>
        <begin position="276"/>
        <end position="286"/>
    </location>
</feature>
<dbReference type="SUPFAM" id="SSF140459">
    <property type="entry name" value="PE/PPE dimer-like"/>
    <property type="match status" value="1"/>
</dbReference>
<feature type="compositionally biased region" description="Gly residues" evidence="1">
    <location>
        <begin position="181"/>
        <end position="275"/>
    </location>
</feature>
<feature type="compositionally biased region" description="Low complexity" evidence="1">
    <location>
        <begin position="391"/>
        <end position="403"/>
    </location>
</feature>
<dbReference type="RefSeq" id="WP_378038291.1">
    <property type="nucleotide sequence ID" value="NZ_JBHSIV010000028.1"/>
</dbReference>
<protein>
    <recommendedName>
        <fullName evidence="4">PPE family domain-containing protein</fullName>
    </recommendedName>
</protein>
<feature type="compositionally biased region" description="Gly residues" evidence="1">
    <location>
        <begin position="356"/>
        <end position="373"/>
    </location>
</feature>
<accession>A0ABV9YU30</accession>
<keyword evidence="3" id="KW-1185">Reference proteome</keyword>
<sequence>MFDVNWEARSHADIHAQLQGRGGGFTDAGGAWNQLATRLRDVAGTVERATGGIAATRTGVAAQAAQGSVGPMGAWAAEARTFSDSVGAVSYEQNRALASTRAAVGPPVPRPPVPLSTWEGVGALAALDVDTAERASSDAANRARAAMGRYQEFSSLRASELPRFAAPTQGPPQVGVAVPSGAGGVGGRGAGGVPGTTTPGAGGASAGTGGPGGPAGPGGAAVPGGAAGPGGPAGRGGAAVPGGAAGPGSAGAPGGTAIPGGAARPGGSAGSGGAAVPGRPTAPGPAGTAGGGVVPGATPGAVPPRSGAPGSGGALPSGTGPGSAGPTRTAPGAIGPGASTGAGAARPTLPGAVPSTGGGVLGTGAGSGFGPPGSGTTTGSAVTGSAGSGNTGTTSPGPTSASGVRPSLEPGLRPGGSGSVLEPALGGRAAASAAERGAMPFAPLGGMSTSASDGQRLPRAAYLVEDDPDAITGGLPRVVPPVIGDVR</sequence>
<dbReference type="Proteomes" id="UP001595947">
    <property type="component" value="Unassembled WGS sequence"/>
</dbReference>
<feature type="region of interest" description="Disordered" evidence="1">
    <location>
        <begin position="164"/>
        <end position="423"/>
    </location>
</feature>
<name>A0ABV9YU30_9PSEU</name>
<gene>
    <name evidence="2" type="ORF">ACFPBZ_22210</name>
</gene>
<feature type="compositionally biased region" description="Low complexity" evidence="1">
    <location>
        <begin position="324"/>
        <end position="333"/>
    </location>
</feature>
<comment type="caution">
    <text evidence="2">The sequence shown here is derived from an EMBL/GenBank/DDBJ whole genome shotgun (WGS) entry which is preliminary data.</text>
</comment>
<evidence type="ECO:0000313" key="2">
    <source>
        <dbReference type="EMBL" id="MFC5064953.1"/>
    </source>
</evidence>
<feature type="compositionally biased region" description="Low complexity" evidence="1">
    <location>
        <begin position="171"/>
        <end position="180"/>
    </location>
</feature>
<evidence type="ECO:0000313" key="3">
    <source>
        <dbReference type="Proteomes" id="UP001595947"/>
    </source>
</evidence>
<feature type="compositionally biased region" description="Gly residues" evidence="1">
    <location>
        <begin position="309"/>
        <end position="323"/>
    </location>
</feature>
<dbReference type="Gene3D" id="1.20.1260.20">
    <property type="entry name" value="PPE superfamily"/>
    <property type="match status" value="1"/>
</dbReference>
<feature type="compositionally biased region" description="Low complexity" evidence="1">
    <location>
        <begin position="295"/>
        <end position="308"/>
    </location>
</feature>
<dbReference type="InterPro" id="IPR038332">
    <property type="entry name" value="PPE_sf"/>
</dbReference>
<proteinExistence type="predicted"/>
<dbReference type="EMBL" id="JBHSIV010000028">
    <property type="protein sequence ID" value="MFC5064953.1"/>
    <property type="molecule type" value="Genomic_DNA"/>
</dbReference>
<reference evidence="3" key="1">
    <citation type="journal article" date="2019" name="Int. J. Syst. Evol. Microbiol.">
        <title>The Global Catalogue of Microorganisms (GCM) 10K type strain sequencing project: providing services to taxonomists for standard genome sequencing and annotation.</title>
        <authorList>
            <consortium name="The Broad Institute Genomics Platform"/>
            <consortium name="The Broad Institute Genome Sequencing Center for Infectious Disease"/>
            <person name="Wu L."/>
            <person name="Ma J."/>
        </authorList>
    </citation>
    <scope>NUCLEOTIDE SEQUENCE [LARGE SCALE GENOMIC DNA]</scope>
    <source>
        <strain evidence="3">CGMCC 4.7093</strain>
    </source>
</reference>
<evidence type="ECO:0008006" key="4">
    <source>
        <dbReference type="Google" id="ProtNLM"/>
    </source>
</evidence>